<evidence type="ECO:0000256" key="8">
    <source>
        <dbReference type="ARBA" id="ARBA00023125"/>
    </source>
</evidence>
<evidence type="ECO:0000259" key="15">
    <source>
        <dbReference type="PROSITE" id="PS50014"/>
    </source>
</evidence>
<evidence type="ECO:0000313" key="19">
    <source>
        <dbReference type="EMBL" id="CAK9232267.1"/>
    </source>
</evidence>
<feature type="domain" description="MBD" evidence="18">
    <location>
        <begin position="508"/>
        <end position="579"/>
    </location>
</feature>
<dbReference type="InterPro" id="IPR011011">
    <property type="entry name" value="Znf_FYVE_PHD"/>
</dbReference>
<dbReference type="Pfam" id="PF15612">
    <property type="entry name" value="WHIM1"/>
    <property type="match status" value="1"/>
</dbReference>
<protein>
    <recommendedName>
        <fullName evidence="21">Methyl-CpG-binding domain-containing protein 9</fullName>
    </recommendedName>
</protein>
<evidence type="ECO:0000256" key="6">
    <source>
        <dbReference type="ARBA" id="ARBA00023015"/>
    </source>
</evidence>
<dbReference type="Pfam" id="PF01429">
    <property type="entry name" value="MBD"/>
    <property type="match status" value="1"/>
</dbReference>
<dbReference type="Pfam" id="PF00439">
    <property type="entry name" value="Bromodomain"/>
    <property type="match status" value="1"/>
</dbReference>
<keyword evidence="10" id="KW-0539">Nucleus</keyword>
<evidence type="ECO:0000256" key="11">
    <source>
        <dbReference type="PROSITE-ProRule" id="PRU00035"/>
    </source>
</evidence>
<evidence type="ECO:0000256" key="4">
    <source>
        <dbReference type="ARBA" id="ARBA00022771"/>
    </source>
</evidence>
<keyword evidence="9" id="KW-0804">Transcription</keyword>
<dbReference type="SUPFAM" id="SSF47370">
    <property type="entry name" value="Bromodomain"/>
    <property type="match status" value="1"/>
</dbReference>
<dbReference type="PROSITE" id="PS50982">
    <property type="entry name" value="MBD"/>
    <property type="match status" value="1"/>
</dbReference>
<dbReference type="CDD" id="cd04369">
    <property type="entry name" value="Bromodomain"/>
    <property type="match status" value="1"/>
</dbReference>
<evidence type="ECO:0000259" key="17">
    <source>
        <dbReference type="PROSITE" id="PS50827"/>
    </source>
</evidence>
<dbReference type="SMART" id="SM00297">
    <property type="entry name" value="BROMO"/>
    <property type="match status" value="1"/>
</dbReference>
<feature type="region of interest" description="Disordered" evidence="14">
    <location>
        <begin position="2083"/>
        <end position="2131"/>
    </location>
</feature>
<dbReference type="Gene3D" id="1.20.920.10">
    <property type="entry name" value="Bromodomain-like"/>
    <property type="match status" value="1"/>
</dbReference>
<dbReference type="InterPro" id="IPR016177">
    <property type="entry name" value="DNA-bd_dom_sf"/>
</dbReference>
<dbReference type="Pfam" id="PF00628">
    <property type="entry name" value="PHD"/>
    <property type="match status" value="1"/>
</dbReference>
<dbReference type="Gene3D" id="3.30.40.10">
    <property type="entry name" value="Zinc/RING finger domain, C3HC4 (zinc finger)"/>
    <property type="match status" value="1"/>
</dbReference>
<feature type="compositionally biased region" description="Polar residues" evidence="14">
    <location>
        <begin position="2117"/>
        <end position="2127"/>
    </location>
</feature>
<dbReference type="Pfam" id="PF02791">
    <property type="entry name" value="DDT"/>
    <property type="match status" value="1"/>
</dbReference>
<evidence type="ECO:0000256" key="13">
    <source>
        <dbReference type="SAM" id="Coils"/>
    </source>
</evidence>
<dbReference type="InterPro" id="IPR001739">
    <property type="entry name" value="Methyl_CpG_DNA-bd"/>
</dbReference>
<dbReference type="PANTHER" id="PTHR47162:SF10">
    <property type="entry name" value="METHYL-CPG-BINDING DOMAIN-CONTAINING PROTEIN 9 ISOFORM X1"/>
    <property type="match status" value="1"/>
</dbReference>
<feature type="compositionally biased region" description="Basic and acidic residues" evidence="14">
    <location>
        <begin position="1801"/>
        <end position="1815"/>
    </location>
</feature>
<evidence type="ECO:0000256" key="1">
    <source>
        <dbReference type="ARBA" id="ARBA00004123"/>
    </source>
</evidence>
<evidence type="ECO:0000256" key="12">
    <source>
        <dbReference type="PROSITE-ProRule" id="PRU00146"/>
    </source>
</evidence>
<keyword evidence="13" id="KW-0175">Coiled coil</keyword>
<keyword evidence="4 12" id="KW-0863">Zinc-finger</keyword>
<comment type="subcellular location">
    <subcellularLocation>
        <location evidence="1">Nucleus</location>
    </subcellularLocation>
</comment>
<dbReference type="InterPro" id="IPR036427">
    <property type="entry name" value="Bromodomain-like_sf"/>
</dbReference>
<feature type="compositionally biased region" description="Basic and acidic residues" evidence="14">
    <location>
        <begin position="1212"/>
        <end position="1231"/>
    </location>
</feature>
<evidence type="ECO:0000256" key="7">
    <source>
        <dbReference type="ARBA" id="ARBA00023117"/>
    </source>
</evidence>
<feature type="region of interest" description="Disordered" evidence="14">
    <location>
        <begin position="2227"/>
        <end position="2256"/>
    </location>
</feature>
<feature type="compositionally biased region" description="Polar residues" evidence="14">
    <location>
        <begin position="229"/>
        <end position="242"/>
    </location>
</feature>
<gene>
    <name evidence="19" type="ORF">CSSPTR1EN2_LOCUS21172</name>
</gene>
<dbReference type="PROSITE" id="PS50016">
    <property type="entry name" value="ZF_PHD_2"/>
    <property type="match status" value="2"/>
</dbReference>
<dbReference type="InterPro" id="IPR018501">
    <property type="entry name" value="DDT_dom"/>
</dbReference>
<evidence type="ECO:0008006" key="21">
    <source>
        <dbReference type="Google" id="ProtNLM"/>
    </source>
</evidence>
<sequence length="2412" mass="264842">MEEEQEACISVSGATTTRRYYNRSSSREITDPVLEIGGLGFLKTNSLGEGERENIYSVESVTSGGSKNHTLTTEDASVEQLTGNKSVLSGCFKEGSLSCSILGTTKEVNEVEDRQTGCMEKELCILVPSVEFQLKLKRMAVENNVENWVPKASTEDGDLVALEITEMAEIDCAEVAQTVDSVAIEYGNTKDSGKTKDCSGFDKGSSITDQEDGVGPTHGGGRDRGQMTEGETVTDDLTTAVRQQLRRRAKKKGEADTSPPGEGESLCNKGKGDGNSKILGTSTQVLEEDFESGVAEAMAVVMKVHGVLEPAADPAASFPGMVGLDTKRECHCCQKPESLRNTIVCDNCESSFHLHCVDLQRKQVAELENWHCLACGLAVGVGCWPLGNTKSGLVRNLADSKISNESDGTRFTENRQLATCCQEALVHGSEGSIGTSVNLKAREAHSVRESKDMKQNQGKVAELDAGQPVVLIEGADELYIAVPSYFLKEDSGKDAELKEKEDTLQMLRSFVAEKHGELGNGWDVVIRRRQGNDRVCDKYFVSPDKQRFRSRLEVVRYLGLVGGNGGPKKRNACVGSHERALVNNSEQTVTKGVSCSTLSVVSKVSSLTCCCVFQLKSQIGHGDLPLERLGAMKSWSGEFDGPQTLPSGYKSTWHDSETGSLCMCEVVGGEQSSLVFRVTRKSFFPVAELDGVAVVCANPAKHACDNGFDLVDNSSEKDHTRSGRSELSSFVTQKSIDEVQHLQSNIQTRSDPIQRAEALQDMTAPEVIPVGFKPWPLDEIGEFIVEAASPSDAWKLFVQEFMTRIRRSHTATKSLCSHVASRIGQKQDAEVSGNASLVFDHELGNCQIPGGADVEMAECSDENKIHGETEMAVHKGMGKNLLEEVFKRLEARLAKSQFEINQPVVQEVAQVLQGVGNDNIDKQVNQTLEGISGEILQENVQSELTNSANQEVFLRSYERSPPPTGQPLGKKLPTELVGDLLEAWEFLHRFSELIGQESLPTFEDLEAGLSDMGLDMEGKRGDDSDVMTADGSVQATAEKCTAEVNVGETAQVYGKELGGGDGAMMPLDSELDHNVVTVAHAHIPLLKFLLADMQYRVLGDPTGGRCEEPKKRGRPLLNEPVPVIPEFGGDLPVNEVTWPELAHRYLVTLIEVKKSGDPSGLRPEERRRLIRCLQGDGGVLFGAAATVVAVESDAQVLAEAEMELSLRLPNAEKKDKQEALADDENNRHYPSDEIPPWVKALEPVRTMPTNVGARIRAKVREALDLHPVKWAADILEWSISRDIFKGNASGPTKRAVVQVLAKFYGGSPAKAQRRKTRKPVASPDYLMQCCRIVLRHVADADKGEVFSILIGGPEGHGTGKVRGMVARPLDFRTIDARLAAGAYGGLPEAFAADVRQIWSNVEEVHGSGSDMVELANSLSQLFESLYQKQVLSLIEGDVDTKDKSRNSYGDADHMDKKFLGKDAGNGVEIPEKPGKLLKAPWEDDDTCRVCGVDEDYERIMLCDGCEAEYHTYCLDPPLQKVPEGNWFCPSCVSVKRGFPEATAVVGGEETGVKNAVNGLEGEDGHVPAYGFLDDTLESEGELPRVQTPFVESPAHTLLERIGATDYCHWSLADRVQFLKILCDNALETPQIRAHLEKSLDTASELRTQLRVLSVKRDQALEAEQCQNVHHSRLPNEQIQITSTTPGQGAQAMVKLGMATQLHDGNEENSEEAERRGIFSQVGSVEDKNSEWLLKQNVADVTLESIRFSKMQNGMDGKQLTSSHGTSALGAVIDGPSDAVMIEMAPPLLDDRKDLCHEVGPDSGDLKVGRSEHIGEDPTPTNLNKLQPSLLLENNADSAEKLQDSLRKLDAEIRQVETKLWNMNVRRDHLGTDDLGREYWAFCGSDNQPFLVVAEEAFVIEAIGVSTSGRMDGGTVESRKMKFKWWVYKGEEALDNLVSWLISESKGERSLKVSIHEWRRSVFTKHQHPDEELNEVKLPLSCSISGKEGDKSVHPVMMTTRKPSRIGADIFPRVKATVILEARYGSSGESSSSIKQLNRCECLEPLWRTRSHCQSCHETYESSVELLNHQKMCPIVQSPGTDFQEVETQPLSNKRKWRNSSSGMVINSASSERKTESRPGSSKSTRLSGDNEILKRPHSAERLCMIEEASVFSSRPATRILANETGDDFGLFPPEAITLLDYKWDYLVNVPPTTCQVNERLDGDIEGYYPSSYANVDNVVLREDSVPSSTAPLGEVQSEGFKQDTSEQSCGPESAMPVGVTGKKPAKKFPVLEAATCPLVGEQKVILRGLQLRLLDIEAAMTKDMLEPARSSPVRRRAWRFLVKSTTCIYQMTKAIILLEQMVKVEFLKKTWCQWSSLSAAARSVTVSSLALKLYALDASITYRIKGKSDQEKQHPTTSGRKGKKKRHLHVKK</sequence>
<evidence type="ECO:0000256" key="5">
    <source>
        <dbReference type="ARBA" id="ARBA00022833"/>
    </source>
</evidence>
<keyword evidence="3" id="KW-0479">Metal-binding</keyword>
<dbReference type="InterPro" id="IPR019786">
    <property type="entry name" value="Zinc_finger_PHD-type_CS"/>
</dbReference>
<dbReference type="InterPro" id="IPR013083">
    <property type="entry name" value="Znf_RING/FYVE/PHD"/>
</dbReference>
<dbReference type="Gene3D" id="3.30.890.10">
    <property type="entry name" value="Methyl-cpg-binding Protein 2, Chain A"/>
    <property type="match status" value="1"/>
</dbReference>
<keyword evidence="5" id="KW-0862">Zinc</keyword>
<dbReference type="InterPro" id="IPR028942">
    <property type="entry name" value="WHIM1_dom"/>
</dbReference>
<feature type="compositionally biased region" description="Basic residues" evidence="14">
    <location>
        <begin position="2400"/>
        <end position="2412"/>
    </location>
</feature>
<feature type="region of interest" description="Disordered" evidence="14">
    <location>
        <begin position="1212"/>
        <end position="1233"/>
    </location>
</feature>
<accession>A0ABP0UX78</accession>
<dbReference type="InterPro" id="IPR028941">
    <property type="entry name" value="WHIM2_dom"/>
</dbReference>
<dbReference type="SUPFAM" id="SSF54171">
    <property type="entry name" value="DNA-binding domain"/>
    <property type="match status" value="1"/>
</dbReference>
<dbReference type="InterPro" id="IPR001965">
    <property type="entry name" value="Znf_PHD"/>
</dbReference>
<feature type="region of interest" description="Disordered" evidence="14">
    <location>
        <begin position="2386"/>
        <end position="2412"/>
    </location>
</feature>
<keyword evidence="7 11" id="KW-0103">Bromodomain</keyword>
<dbReference type="PROSITE" id="PS50014">
    <property type="entry name" value="BROMODOMAIN_2"/>
    <property type="match status" value="1"/>
</dbReference>
<dbReference type="EMBL" id="OZ019899">
    <property type="protein sequence ID" value="CAK9232267.1"/>
    <property type="molecule type" value="Genomic_DNA"/>
</dbReference>
<dbReference type="PROSITE" id="PS50827">
    <property type="entry name" value="DDT"/>
    <property type="match status" value="1"/>
</dbReference>
<name>A0ABP0UX78_9BRYO</name>
<dbReference type="Proteomes" id="UP001497512">
    <property type="component" value="Chromosome 7"/>
</dbReference>
<dbReference type="PROSITE" id="PS01359">
    <property type="entry name" value="ZF_PHD_1"/>
    <property type="match status" value="2"/>
</dbReference>
<keyword evidence="8" id="KW-0238">DNA-binding</keyword>
<evidence type="ECO:0000256" key="9">
    <source>
        <dbReference type="ARBA" id="ARBA00023163"/>
    </source>
</evidence>
<feature type="compositionally biased region" description="Polar residues" evidence="14">
    <location>
        <begin position="2098"/>
        <end position="2109"/>
    </location>
</feature>
<feature type="region of interest" description="Disordered" evidence="14">
    <location>
        <begin position="1801"/>
        <end position="1824"/>
    </location>
</feature>
<evidence type="ECO:0000256" key="2">
    <source>
        <dbReference type="ARBA" id="ARBA00007444"/>
    </source>
</evidence>
<dbReference type="CDD" id="cd15519">
    <property type="entry name" value="PHD1_Lid2p_like"/>
    <property type="match status" value="1"/>
</dbReference>
<evidence type="ECO:0000256" key="10">
    <source>
        <dbReference type="ARBA" id="ARBA00023242"/>
    </source>
</evidence>
<proteinExistence type="inferred from homology"/>
<feature type="coiled-coil region" evidence="13">
    <location>
        <begin position="1831"/>
        <end position="1865"/>
    </location>
</feature>
<organism evidence="19 20">
    <name type="scientific">Sphagnum troendelagicum</name>
    <dbReference type="NCBI Taxonomy" id="128251"/>
    <lineage>
        <taxon>Eukaryota</taxon>
        <taxon>Viridiplantae</taxon>
        <taxon>Streptophyta</taxon>
        <taxon>Embryophyta</taxon>
        <taxon>Bryophyta</taxon>
        <taxon>Sphagnophytina</taxon>
        <taxon>Sphagnopsida</taxon>
        <taxon>Sphagnales</taxon>
        <taxon>Sphagnaceae</taxon>
        <taxon>Sphagnum</taxon>
    </lineage>
</organism>
<dbReference type="InterPro" id="IPR001487">
    <property type="entry name" value="Bromodomain"/>
</dbReference>
<feature type="domain" description="DDT" evidence="17">
    <location>
        <begin position="974"/>
        <end position="1038"/>
    </location>
</feature>
<dbReference type="SMART" id="SM00249">
    <property type="entry name" value="PHD"/>
    <property type="match status" value="2"/>
</dbReference>
<evidence type="ECO:0000256" key="14">
    <source>
        <dbReference type="SAM" id="MobiDB-lite"/>
    </source>
</evidence>
<comment type="similarity">
    <text evidence="2">Belongs to the WAL family.</text>
</comment>
<evidence type="ECO:0000256" key="3">
    <source>
        <dbReference type="ARBA" id="ARBA00022723"/>
    </source>
</evidence>
<keyword evidence="6" id="KW-0805">Transcription regulation</keyword>
<reference evidence="19" key="1">
    <citation type="submission" date="2024-02" db="EMBL/GenBank/DDBJ databases">
        <authorList>
            <consortium name="ELIXIR-Norway"/>
            <consortium name="Elixir Norway"/>
        </authorList>
    </citation>
    <scope>NUCLEOTIDE SEQUENCE</scope>
</reference>
<evidence type="ECO:0000259" key="18">
    <source>
        <dbReference type="PROSITE" id="PS50982"/>
    </source>
</evidence>
<evidence type="ECO:0000259" key="16">
    <source>
        <dbReference type="PROSITE" id="PS50016"/>
    </source>
</evidence>
<dbReference type="SUPFAM" id="SSF57903">
    <property type="entry name" value="FYVE/PHD zinc finger"/>
    <property type="match status" value="2"/>
</dbReference>
<keyword evidence="20" id="KW-1185">Reference proteome</keyword>
<dbReference type="PANTHER" id="PTHR47162">
    <property type="entry name" value="OS02G0192300 PROTEIN"/>
    <property type="match status" value="1"/>
</dbReference>
<feature type="region of interest" description="Disordered" evidence="14">
    <location>
        <begin position="192"/>
        <end position="275"/>
    </location>
</feature>
<feature type="domain" description="Bromo" evidence="15">
    <location>
        <begin position="1364"/>
        <end position="1412"/>
    </location>
</feature>
<dbReference type="InterPro" id="IPR019787">
    <property type="entry name" value="Znf_PHD-finger"/>
</dbReference>
<dbReference type="Gene3D" id="2.60.120.650">
    <property type="entry name" value="Cupin"/>
    <property type="match status" value="1"/>
</dbReference>
<feature type="domain" description="PHD-type" evidence="16">
    <location>
        <begin position="1484"/>
        <end position="1534"/>
    </location>
</feature>
<evidence type="ECO:0000313" key="20">
    <source>
        <dbReference type="Proteomes" id="UP001497512"/>
    </source>
</evidence>
<feature type="domain" description="PHD-type" evidence="16">
    <location>
        <begin position="327"/>
        <end position="378"/>
    </location>
</feature>
<dbReference type="Pfam" id="PF15613">
    <property type="entry name" value="WSD"/>
    <property type="match status" value="1"/>
</dbReference>